<evidence type="ECO:0000313" key="2">
    <source>
        <dbReference type="Proteomes" id="UP001374535"/>
    </source>
</evidence>
<sequence>MMEMLSNVSSLTSRALSIAAISFFLSDLICQNHAAKYWLSSGLSSSSAINPVNSSISTTPKLKTSAFVVIFPVTAYSGAKYPKVPASLVTTDFSPSGASFTKPKSETFALKSSASKIFDGLRSL</sequence>
<proteinExistence type="predicted"/>
<dbReference type="AlphaFoldDB" id="A0AAQ3NBM7"/>
<reference evidence="1 2" key="1">
    <citation type="journal article" date="2023" name="Life. Sci Alliance">
        <title>Evolutionary insights into 3D genome organization and epigenetic landscape of Vigna mungo.</title>
        <authorList>
            <person name="Junaid A."/>
            <person name="Singh B."/>
            <person name="Bhatia S."/>
        </authorList>
    </citation>
    <scope>NUCLEOTIDE SEQUENCE [LARGE SCALE GENOMIC DNA]</scope>
    <source>
        <strain evidence="1">Urdbean</strain>
    </source>
</reference>
<organism evidence="1 2">
    <name type="scientific">Vigna mungo</name>
    <name type="common">Black gram</name>
    <name type="synonym">Phaseolus mungo</name>
    <dbReference type="NCBI Taxonomy" id="3915"/>
    <lineage>
        <taxon>Eukaryota</taxon>
        <taxon>Viridiplantae</taxon>
        <taxon>Streptophyta</taxon>
        <taxon>Embryophyta</taxon>
        <taxon>Tracheophyta</taxon>
        <taxon>Spermatophyta</taxon>
        <taxon>Magnoliopsida</taxon>
        <taxon>eudicotyledons</taxon>
        <taxon>Gunneridae</taxon>
        <taxon>Pentapetalae</taxon>
        <taxon>rosids</taxon>
        <taxon>fabids</taxon>
        <taxon>Fabales</taxon>
        <taxon>Fabaceae</taxon>
        <taxon>Papilionoideae</taxon>
        <taxon>50 kb inversion clade</taxon>
        <taxon>NPAAA clade</taxon>
        <taxon>indigoferoid/millettioid clade</taxon>
        <taxon>Phaseoleae</taxon>
        <taxon>Vigna</taxon>
    </lineage>
</organism>
<name>A0AAQ3NBM7_VIGMU</name>
<accession>A0AAQ3NBM7</accession>
<dbReference type="Proteomes" id="UP001374535">
    <property type="component" value="Chromosome 6"/>
</dbReference>
<gene>
    <name evidence="1" type="ORF">V8G54_019912</name>
</gene>
<evidence type="ECO:0000313" key="1">
    <source>
        <dbReference type="EMBL" id="WVZ06566.1"/>
    </source>
</evidence>
<keyword evidence="2" id="KW-1185">Reference proteome</keyword>
<protein>
    <submittedName>
        <fullName evidence="1">Uncharacterized protein</fullName>
    </submittedName>
</protein>
<dbReference type="EMBL" id="CP144695">
    <property type="protein sequence ID" value="WVZ06566.1"/>
    <property type="molecule type" value="Genomic_DNA"/>
</dbReference>